<evidence type="ECO:0000313" key="2">
    <source>
        <dbReference type="EMBL" id="GAI71422.1"/>
    </source>
</evidence>
<keyword evidence="1" id="KW-1133">Transmembrane helix</keyword>
<protein>
    <submittedName>
        <fullName evidence="2">Uncharacterized protein</fullName>
    </submittedName>
</protein>
<organism evidence="2">
    <name type="scientific">marine sediment metagenome</name>
    <dbReference type="NCBI Taxonomy" id="412755"/>
    <lineage>
        <taxon>unclassified sequences</taxon>
        <taxon>metagenomes</taxon>
        <taxon>ecological metagenomes</taxon>
    </lineage>
</organism>
<keyword evidence="1" id="KW-0472">Membrane</keyword>
<accession>X1QS83</accession>
<name>X1QS83_9ZZZZ</name>
<dbReference type="EMBL" id="BARW01000973">
    <property type="protein sequence ID" value="GAI71422.1"/>
    <property type="molecule type" value="Genomic_DNA"/>
</dbReference>
<keyword evidence="1" id="KW-0812">Transmembrane</keyword>
<comment type="caution">
    <text evidence="2">The sequence shown here is derived from an EMBL/GenBank/DDBJ whole genome shotgun (WGS) entry which is preliminary data.</text>
</comment>
<sequence length="74" mass="8975">MTKDEYTDDKIDEFSTYSKMGEFSKYFGTKVSNFIVYNTYRRKKTYILYFCLSFFLSSLSFFVVVFVETIFLKR</sequence>
<proteinExistence type="predicted"/>
<feature type="transmembrane region" description="Helical" evidence="1">
    <location>
        <begin position="46"/>
        <end position="72"/>
    </location>
</feature>
<dbReference type="AlphaFoldDB" id="X1QS83"/>
<reference evidence="2" key="1">
    <citation type="journal article" date="2014" name="Front. Microbiol.">
        <title>High frequency of phylogenetically diverse reductive dehalogenase-homologous genes in deep subseafloor sedimentary metagenomes.</title>
        <authorList>
            <person name="Kawai M."/>
            <person name="Futagami T."/>
            <person name="Toyoda A."/>
            <person name="Takaki Y."/>
            <person name="Nishi S."/>
            <person name="Hori S."/>
            <person name="Arai W."/>
            <person name="Tsubouchi T."/>
            <person name="Morono Y."/>
            <person name="Uchiyama I."/>
            <person name="Ito T."/>
            <person name="Fujiyama A."/>
            <person name="Inagaki F."/>
            <person name="Takami H."/>
        </authorList>
    </citation>
    <scope>NUCLEOTIDE SEQUENCE</scope>
    <source>
        <strain evidence="2">Expedition CK06-06</strain>
    </source>
</reference>
<gene>
    <name evidence="2" type="ORF">S12H4_03466</name>
</gene>
<evidence type="ECO:0000256" key="1">
    <source>
        <dbReference type="SAM" id="Phobius"/>
    </source>
</evidence>